<dbReference type="EMBL" id="JAULSV010000006">
    <property type="protein sequence ID" value="KAK0640999.1"/>
    <property type="molecule type" value="Genomic_DNA"/>
</dbReference>
<evidence type="ECO:0000256" key="1">
    <source>
        <dbReference type="SAM" id="MobiDB-lite"/>
    </source>
</evidence>
<proteinExistence type="predicted"/>
<evidence type="ECO:0000313" key="3">
    <source>
        <dbReference type="Proteomes" id="UP001174936"/>
    </source>
</evidence>
<gene>
    <name evidence="2" type="ORF">B0T16DRAFT_418905</name>
</gene>
<keyword evidence="3" id="KW-1185">Reference proteome</keyword>
<comment type="caution">
    <text evidence="2">The sequence shown here is derived from an EMBL/GenBank/DDBJ whole genome shotgun (WGS) entry which is preliminary data.</text>
</comment>
<evidence type="ECO:0000313" key="2">
    <source>
        <dbReference type="EMBL" id="KAK0640999.1"/>
    </source>
</evidence>
<reference evidence="2" key="1">
    <citation type="submission" date="2023-06" db="EMBL/GenBank/DDBJ databases">
        <title>Genome-scale phylogeny and comparative genomics of the fungal order Sordariales.</title>
        <authorList>
            <consortium name="Lawrence Berkeley National Laboratory"/>
            <person name="Hensen N."/>
            <person name="Bonometti L."/>
            <person name="Westerberg I."/>
            <person name="Brannstrom I.O."/>
            <person name="Guillou S."/>
            <person name="Cros-Aarteil S."/>
            <person name="Calhoun S."/>
            <person name="Haridas S."/>
            <person name="Kuo A."/>
            <person name="Mondo S."/>
            <person name="Pangilinan J."/>
            <person name="Riley R."/>
            <person name="Labutti K."/>
            <person name="Andreopoulos B."/>
            <person name="Lipzen A."/>
            <person name="Chen C."/>
            <person name="Yanf M."/>
            <person name="Daum C."/>
            <person name="Ng V."/>
            <person name="Clum A."/>
            <person name="Steindorff A."/>
            <person name="Ohm R."/>
            <person name="Martin F."/>
            <person name="Silar P."/>
            <person name="Natvig D."/>
            <person name="Lalanne C."/>
            <person name="Gautier V."/>
            <person name="Ament-Velasquez S.L."/>
            <person name="Kruys A."/>
            <person name="Hutchinson M.I."/>
            <person name="Powell A.J."/>
            <person name="Barry K."/>
            <person name="Miller A.N."/>
            <person name="Grigoriev I.V."/>
            <person name="Debuchy R."/>
            <person name="Gladieux P."/>
            <person name="Thoren M.H."/>
            <person name="Johannesson H."/>
        </authorList>
    </citation>
    <scope>NUCLEOTIDE SEQUENCE</scope>
    <source>
        <strain evidence="2">SMH2532-1</strain>
    </source>
</reference>
<feature type="region of interest" description="Disordered" evidence="1">
    <location>
        <begin position="40"/>
        <end position="70"/>
    </location>
</feature>
<accession>A0AA40CL31</accession>
<organism evidence="2 3">
    <name type="scientific">Cercophora newfieldiana</name>
    <dbReference type="NCBI Taxonomy" id="92897"/>
    <lineage>
        <taxon>Eukaryota</taxon>
        <taxon>Fungi</taxon>
        <taxon>Dikarya</taxon>
        <taxon>Ascomycota</taxon>
        <taxon>Pezizomycotina</taxon>
        <taxon>Sordariomycetes</taxon>
        <taxon>Sordariomycetidae</taxon>
        <taxon>Sordariales</taxon>
        <taxon>Lasiosphaeriaceae</taxon>
        <taxon>Cercophora</taxon>
    </lineage>
</organism>
<sequence>MEDAEAEPKRRKVFQFKSQTPVTLQFGAPAWADTFQCEDGLDEVQENPPPTPAASPDRSFLDPPLGQDPSAFESQTAIRTDGANFLELFESVLNFLDRLCENSVNLFELDDAADRTEWEGVMTRLSRNRVLLGEVSGGLEYEEWVDLLNDKYADRGIDSQLVRVTLGSIAGRLVCCEYQYCFVLHDEGIQCYFCGTVQKARMLKERMSPLLASTMEKLEAQFEMVETRVDREFSERLDAMPEDSETNSEPEAELEAELTGAVVIDEVLSDLRKDVYVLMNLNLSRLCKGLKSSGGTGKPYSTACTRYGSGEGRGRRRKTREIFTAMLQDRSRYWV</sequence>
<protein>
    <submittedName>
        <fullName evidence="2">Uncharacterized protein</fullName>
    </submittedName>
</protein>
<name>A0AA40CL31_9PEZI</name>
<dbReference type="Proteomes" id="UP001174936">
    <property type="component" value="Unassembled WGS sequence"/>
</dbReference>
<dbReference type="AlphaFoldDB" id="A0AA40CL31"/>